<dbReference type="Ensembl" id="ENSACLT00000033877.2">
    <property type="protein sequence ID" value="ENSACLP00000033095.2"/>
    <property type="gene ID" value="ENSACLG00000022430.2"/>
</dbReference>
<reference evidence="8" key="3">
    <citation type="submission" date="2025-08" db="UniProtKB">
        <authorList>
            <consortium name="Ensembl"/>
        </authorList>
    </citation>
    <scope>IDENTIFICATION</scope>
</reference>
<dbReference type="SUPFAM" id="SSF57302">
    <property type="entry name" value="Snake toxin-like"/>
    <property type="match status" value="1"/>
</dbReference>
<dbReference type="AlphaFoldDB" id="A0A3P8QTT8"/>
<keyword evidence="2" id="KW-0336">GPI-anchor</keyword>
<proteinExistence type="predicted"/>
<evidence type="ECO:0000256" key="4">
    <source>
        <dbReference type="ARBA" id="ARBA00023136"/>
    </source>
</evidence>
<dbReference type="Pfam" id="PF25152">
    <property type="entry name" value="CD59"/>
    <property type="match status" value="1"/>
</dbReference>
<evidence type="ECO:0000256" key="6">
    <source>
        <dbReference type="ARBA" id="ARBA00023180"/>
    </source>
</evidence>
<dbReference type="OrthoDB" id="10011411at2759"/>
<dbReference type="GeneTree" id="ENSGT00730000111696"/>
<dbReference type="Bgee" id="ENSACLG00000022430">
    <property type="expression patterns" value="Expressed in spleen and 8 other cell types or tissues"/>
</dbReference>
<keyword evidence="9" id="KW-1185">Reference proteome</keyword>
<evidence type="ECO:0000256" key="3">
    <source>
        <dbReference type="ARBA" id="ARBA00022729"/>
    </source>
</evidence>
<evidence type="ECO:0000313" key="9">
    <source>
        <dbReference type="Proteomes" id="UP000265100"/>
    </source>
</evidence>
<name>A0A3P8QTT8_ASTCA</name>
<evidence type="ECO:0000256" key="5">
    <source>
        <dbReference type="ARBA" id="ARBA00023157"/>
    </source>
</evidence>
<protein>
    <submittedName>
        <fullName evidence="8">CD59 molecule (CD59 blood group) b</fullName>
    </submittedName>
</protein>
<dbReference type="CDD" id="cd23554">
    <property type="entry name" value="TFP_LU_ECD_CD59"/>
    <property type="match status" value="1"/>
</dbReference>
<dbReference type="Gene3D" id="2.10.60.10">
    <property type="entry name" value="CD59"/>
    <property type="match status" value="1"/>
</dbReference>
<dbReference type="InterPro" id="IPR056949">
    <property type="entry name" value="CD59"/>
</dbReference>
<dbReference type="GO" id="GO:0098552">
    <property type="term" value="C:side of membrane"/>
    <property type="evidence" value="ECO:0007669"/>
    <property type="project" value="UniProtKB-KW"/>
</dbReference>
<keyword evidence="5" id="KW-1015">Disulfide bond</keyword>
<reference evidence="8" key="4">
    <citation type="submission" date="2025-09" db="UniProtKB">
        <authorList>
            <consortium name="Ensembl"/>
        </authorList>
    </citation>
    <scope>IDENTIFICATION</scope>
</reference>
<reference evidence="8 9" key="1">
    <citation type="submission" date="2018-05" db="EMBL/GenBank/DDBJ databases">
        <authorList>
            <person name="Datahose"/>
        </authorList>
    </citation>
    <scope>NUCLEOTIDE SEQUENCE</scope>
</reference>
<keyword evidence="7" id="KW-0449">Lipoprotein</keyword>
<dbReference type="OMA" id="RFTYRCC"/>
<dbReference type="Proteomes" id="UP000265100">
    <property type="component" value="Chromosome 7"/>
</dbReference>
<keyword evidence="3" id="KW-0732">Signal</keyword>
<organism evidence="8 9">
    <name type="scientific">Astatotilapia calliptera</name>
    <name type="common">Eastern happy</name>
    <name type="synonym">Chromis callipterus</name>
    <dbReference type="NCBI Taxonomy" id="8154"/>
    <lineage>
        <taxon>Eukaryota</taxon>
        <taxon>Metazoa</taxon>
        <taxon>Chordata</taxon>
        <taxon>Craniata</taxon>
        <taxon>Vertebrata</taxon>
        <taxon>Euteleostomi</taxon>
        <taxon>Actinopterygii</taxon>
        <taxon>Neopterygii</taxon>
        <taxon>Teleostei</taxon>
        <taxon>Neoteleostei</taxon>
        <taxon>Acanthomorphata</taxon>
        <taxon>Ovalentaria</taxon>
        <taxon>Cichlomorphae</taxon>
        <taxon>Cichliformes</taxon>
        <taxon>Cichlidae</taxon>
        <taxon>African cichlids</taxon>
        <taxon>Pseudocrenilabrinae</taxon>
        <taxon>Haplochromini</taxon>
        <taxon>Astatotilapia</taxon>
    </lineage>
</organism>
<evidence type="ECO:0000256" key="1">
    <source>
        <dbReference type="ARBA" id="ARBA00004589"/>
    </source>
</evidence>
<evidence type="ECO:0000256" key="7">
    <source>
        <dbReference type="ARBA" id="ARBA00023288"/>
    </source>
</evidence>
<comment type="subcellular location">
    <subcellularLocation>
        <location evidence="1">Membrane</location>
        <topology evidence="1">Lipid-anchor</topology>
        <topology evidence="1">GPI-anchor</topology>
    </subcellularLocation>
</comment>
<keyword evidence="4" id="KW-0472">Membrane</keyword>
<evidence type="ECO:0000256" key="2">
    <source>
        <dbReference type="ARBA" id="ARBA00022622"/>
    </source>
</evidence>
<keyword evidence="6" id="KW-0325">Glycoprotein</keyword>
<reference evidence="9" key="2">
    <citation type="submission" date="2023-03" db="EMBL/GenBank/DDBJ databases">
        <authorList>
            <consortium name="Wellcome Sanger Institute Data Sharing"/>
        </authorList>
    </citation>
    <scope>NUCLEOTIDE SEQUENCE [LARGE SCALE GENOMIC DNA]</scope>
</reference>
<accession>A0A3P8QTT8</accession>
<dbReference type="InterPro" id="IPR045860">
    <property type="entry name" value="Snake_toxin-like_sf"/>
</dbReference>
<evidence type="ECO:0000313" key="8">
    <source>
        <dbReference type="Ensembl" id="ENSACLP00000033095.2"/>
    </source>
</evidence>
<sequence length="146" mass="16281">MMSFYSLTTVVLRTDLRRERSANYRVRTQTTATTSLQAAETSSGSTGSGLRCYKCQDYTGRCQDVQECTYEDSCISLSERGGKTIRQCIRYTDCDNSRLSQMFPAISAFTYRCCSSNLCNSGTACTAVTPLVALLGSLLSVWWCWM</sequence>